<feature type="domain" description="Caspase family p20" evidence="2">
    <location>
        <begin position="11"/>
        <end position="92"/>
    </location>
</feature>
<dbReference type="Gene3D" id="3.40.50.1460">
    <property type="match status" value="1"/>
</dbReference>
<comment type="similarity">
    <text evidence="1">Belongs to the peptidase C14A family.</text>
</comment>
<accession>A0A1X7STZ0</accession>
<reference evidence="3" key="1">
    <citation type="submission" date="2017-05" db="UniProtKB">
        <authorList>
            <consortium name="EnsemblMetazoa"/>
        </authorList>
    </citation>
    <scope>IDENTIFICATION</scope>
</reference>
<dbReference type="GO" id="GO:0006508">
    <property type="term" value="P:proteolysis"/>
    <property type="evidence" value="ECO:0007669"/>
    <property type="project" value="InterPro"/>
</dbReference>
<dbReference type="SUPFAM" id="SSF52129">
    <property type="entry name" value="Caspase-like"/>
    <property type="match status" value="1"/>
</dbReference>
<dbReference type="Pfam" id="PF00656">
    <property type="entry name" value="Peptidase_C14"/>
    <property type="match status" value="1"/>
</dbReference>
<dbReference type="AlphaFoldDB" id="A0A1X7STZ0"/>
<dbReference type="eggNOG" id="KOG3573">
    <property type="taxonomic scope" value="Eukaryota"/>
</dbReference>
<dbReference type="InterPro" id="IPR001309">
    <property type="entry name" value="Pept_C14_p20"/>
</dbReference>
<proteinExistence type="inferred from homology"/>
<dbReference type="InterPro" id="IPR011600">
    <property type="entry name" value="Pept_C14_caspase"/>
</dbReference>
<organism evidence="3">
    <name type="scientific">Amphimedon queenslandica</name>
    <name type="common">Sponge</name>
    <dbReference type="NCBI Taxonomy" id="400682"/>
    <lineage>
        <taxon>Eukaryota</taxon>
        <taxon>Metazoa</taxon>
        <taxon>Porifera</taxon>
        <taxon>Demospongiae</taxon>
        <taxon>Heteroscleromorpha</taxon>
        <taxon>Haplosclerida</taxon>
        <taxon>Niphatidae</taxon>
        <taxon>Amphimedon</taxon>
    </lineage>
</organism>
<dbReference type="STRING" id="400682.A0A1X7STZ0"/>
<evidence type="ECO:0000256" key="1">
    <source>
        <dbReference type="ARBA" id="ARBA00010134"/>
    </source>
</evidence>
<evidence type="ECO:0000313" key="3">
    <source>
        <dbReference type="EnsemblMetazoa" id="Aqu2.1.05556_001"/>
    </source>
</evidence>
<dbReference type="PANTHER" id="PTHR10454">
    <property type="entry name" value="CASPASE"/>
    <property type="match status" value="1"/>
</dbReference>
<protein>
    <recommendedName>
        <fullName evidence="2">Caspase family p20 domain-containing protein</fullName>
    </recommendedName>
</protein>
<dbReference type="InterPro" id="IPR002398">
    <property type="entry name" value="Pept_C14"/>
</dbReference>
<dbReference type="OrthoDB" id="6116485at2759"/>
<name>A0A1X7STZ0_AMPQE</name>
<sequence length="100" mass="10882">MASQVDTYQCEPGICLFINNTEFYGAGLADLEGGENDEASLRSTFENLGFDVRIRLNLTAAKMEFIAEEYSAMEHKGVFFLVISSHGGEGDIVYGTDGGE</sequence>
<dbReference type="EnsemblMetazoa" id="Aqu2.1.05556_001">
    <property type="protein sequence ID" value="Aqu2.1.05556_001"/>
    <property type="gene ID" value="Aqu2.1.05556"/>
</dbReference>
<dbReference type="InterPro" id="IPR029030">
    <property type="entry name" value="Caspase-like_dom_sf"/>
</dbReference>
<dbReference type="GO" id="GO:0004197">
    <property type="term" value="F:cysteine-type endopeptidase activity"/>
    <property type="evidence" value="ECO:0007669"/>
    <property type="project" value="InterPro"/>
</dbReference>
<dbReference type="PRINTS" id="PR00376">
    <property type="entry name" value="IL1BCENZYME"/>
</dbReference>
<evidence type="ECO:0000259" key="2">
    <source>
        <dbReference type="PROSITE" id="PS50208"/>
    </source>
</evidence>
<dbReference type="InParanoid" id="A0A1X7STZ0"/>
<dbReference type="PANTHER" id="PTHR10454:SF210">
    <property type="entry name" value="CASPASE-2"/>
    <property type="match status" value="1"/>
</dbReference>
<dbReference type="PROSITE" id="PS50208">
    <property type="entry name" value="CASPASE_P20"/>
    <property type="match status" value="1"/>
</dbReference>
<dbReference type="InterPro" id="IPR015917">
    <property type="entry name" value="Pept_C14A"/>
</dbReference>